<reference evidence="2" key="1">
    <citation type="journal article" date="2020" name="Nature">
        <title>Giant virus diversity and host interactions through global metagenomics.</title>
        <authorList>
            <person name="Schulz F."/>
            <person name="Roux S."/>
            <person name="Paez-Espino D."/>
            <person name="Jungbluth S."/>
            <person name="Walsh D.A."/>
            <person name="Denef V.J."/>
            <person name="McMahon K.D."/>
            <person name="Konstantinidis K.T."/>
            <person name="Eloe-Fadrosh E.A."/>
            <person name="Kyrpides N.C."/>
            <person name="Woyke T."/>
        </authorList>
    </citation>
    <scope>NUCLEOTIDE SEQUENCE</scope>
    <source>
        <strain evidence="2">GVMAG-S-1102244-55</strain>
    </source>
</reference>
<accession>A0A6C0KEX8</accession>
<protein>
    <submittedName>
        <fullName evidence="2">Uncharacterized protein</fullName>
    </submittedName>
</protein>
<organism evidence="2">
    <name type="scientific">viral metagenome</name>
    <dbReference type="NCBI Taxonomy" id="1070528"/>
    <lineage>
        <taxon>unclassified sequences</taxon>
        <taxon>metagenomes</taxon>
        <taxon>organismal metagenomes</taxon>
    </lineage>
</organism>
<dbReference type="Pfam" id="PF19068">
    <property type="entry name" value="DUF5764"/>
    <property type="match status" value="1"/>
</dbReference>
<feature type="compositionally biased region" description="Basic and acidic residues" evidence="1">
    <location>
        <begin position="261"/>
        <end position="292"/>
    </location>
</feature>
<feature type="region of interest" description="Disordered" evidence="1">
    <location>
        <begin position="351"/>
        <end position="370"/>
    </location>
</feature>
<evidence type="ECO:0000313" key="2">
    <source>
        <dbReference type="EMBL" id="QHU14868.1"/>
    </source>
</evidence>
<sequence>MDDYNVNVLSEAKNEYSSRLVSTLTPLLIQGIKSIFNEAVNLCKDNDENEKYLMTFQNFLSRVPKWNDTIVTEETKRIVEASNCPYLEDLLTCVHITQLKILTSIRVSQKQKKIDLDIPKLNVFVHKCYISFARKLYSNVYLFETDIAALQHQKNMRECELICHECVLGVIRDSMPVESILRAYIDETVDEEVIEETLEKNVEEAVAKRMEETSTQDLLDKASKKEETEISVSKTDKPEIVKNSEVTKQETTSTETTTTTNEEKSNNPDTTEHNIKLTIQTEKDESIEKFKPLTDTSSIETNEEEVNTSPKEETTPGKLSFNDMDSVLDMGTNKSSEINAPKNVERLEKISAEQNQKRKDEEAEYDDDDDEERIKIFDDAKLNLDNLDVHDLNKKLDLTPDPILDDVEVLA</sequence>
<dbReference type="EMBL" id="MN740847">
    <property type="protein sequence ID" value="QHU14868.1"/>
    <property type="molecule type" value="Genomic_DNA"/>
</dbReference>
<feature type="compositionally biased region" description="Basic and acidic residues" evidence="1">
    <location>
        <begin position="209"/>
        <end position="248"/>
    </location>
</feature>
<feature type="region of interest" description="Disordered" evidence="1">
    <location>
        <begin position="209"/>
        <end position="346"/>
    </location>
</feature>
<dbReference type="InterPro" id="IPR043913">
    <property type="entry name" value="DUF5764"/>
</dbReference>
<dbReference type="AlphaFoldDB" id="A0A6C0KEX8"/>
<name>A0A6C0KEX8_9ZZZZ</name>
<feature type="compositionally biased region" description="Basic and acidic residues" evidence="1">
    <location>
        <begin position="351"/>
        <end position="361"/>
    </location>
</feature>
<evidence type="ECO:0000256" key="1">
    <source>
        <dbReference type="SAM" id="MobiDB-lite"/>
    </source>
</evidence>
<proteinExistence type="predicted"/>
<feature type="compositionally biased region" description="Low complexity" evidence="1">
    <location>
        <begin position="249"/>
        <end position="260"/>
    </location>
</feature>